<dbReference type="AlphaFoldDB" id="A0A8S4GA15"/>
<dbReference type="EMBL" id="CAJHNJ030000145">
    <property type="protein sequence ID" value="CAG9136521.1"/>
    <property type="molecule type" value="Genomic_DNA"/>
</dbReference>
<proteinExistence type="predicted"/>
<accession>A0A8S4GA15</accession>
<dbReference type="Proteomes" id="UP000653454">
    <property type="component" value="Unassembled WGS sequence"/>
</dbReference>
<evidence type="ECO:0000313" key="2">
    <source>
        <dbReference type="Proteomes" id="UP000653454"/>
    </source>
</evidence>
<evidence type="ECO:0000313" key="1">
    <source>
        <dbReference type="EMBL" id="CAG9136521.1"/>
    </source>
</evidence>
<organism evidence="1 2">
    <name type="scientific">Plutella xylostella</name>
    <name type="common">Diamondback moth</name>
    <name type="synonym">Plutella maculipennis</name>
    <dbReference type="NCBI Taxonomy" id="51655"/>
    <lineage>
        <taxon>Eukaryota</taxon>
        <taxon>Metazoa</taxon>
        <taxon>Ecdysozoa</taxon>
        <taxon>Arthropoda</taxon>
        <taxon>Hexapoda</taxon>
        <taxon>Insecta</taxon>
        <taxon>Pterygota</taxon>
        <taxon>Neoptera</taxon>
        <taxon>Endopterygota</taxon>
        <taxon>Lepidoptera</taxon>
        <taxon>Glossata</taxon>
        <taxon>Ditrysia</taxon>
        <taxon>Yponomeutoidea</taxon>
        <taxon>Plutellidae</taxon>
        <taxon>Plutella</taxon>
    </lineage>
</organism>
<reference evidence="1" key="1">
    <citation type="submission" date="2020-11" db="EMBL/GenBank/DDBJ databases">
        <authorList>
            <person name="Whiteford S."/>
        </authorList>
    </citation>
    <scope>NUCLEOTIDE SEQUENCE</scope>
</reference>
<comment type="caution">
    <text evidence="1">The sequence shown here is derived from an EMBL/GenBank/DDBJ whole genome shotgun (WGS) entry which is preliminary data.</text>
</comment>
<name>A0A8S4GA15_PLUXY</name>
<keyword evidence="2" id="KW-1185">Reference proteome</keyword>
<gene>
    <name evidence="1" type="ORF">PLXY2_LOCUS14793</name>
</gene>
<protein>
    <submittedName>
        <fullName evidence="1">(diamondback moth) hypothetical protein</fullName>
    </submittedName>
</protein>
<sequence>MKAKAILHAALKKYPKVRVGFLPILFKMSTAVAKPGISMAQT</sequence>